<proteinExistence type="predicted"/>
<accession>A0A4Z1KMG9</accession>
<reference evidence="1 2" key="1">
    <citation type="submission" date="2017-12" db="EMBL/GenBank/DDBJ databases">
        <title>Comparative genomics of Botrytis spp.</title>
        <authorList>
            <person name="Valero-Jimenez C.A."/>
            <person name="Tapia P."/>
            <person name="Veloso J."/>
            <person name="Silva-Moreno E."/>
            <person name="Staats M."/>
            <person name="Valdes J.H."/>
            <person name="Van Kan J.A.L."/>
        </authorList>
    </citation>
    <scope>NUCLEOTIDE SEQUENCE [LARGE SCALE GENOMIC DNA]</scope>
    <source>
        <strain evidence="1 2">MUCL3349</strain>
    </source>
</reference>
<keyword evidence="2" id="KW-1185">Reference proteome</keyword>
<sequence>MNVFRFTNCQNEVESRAKAQDFASKFPDPNTLVLYSTLTFCRRFCHDYSQAEIDGWTRNILWHARTVRGTILRSPSLLDSKEALSFKILERFQKYFLPQYEHFMRALDLSKQVKPRIVFNMNPYCLEELPDFIIEVGFELWRLDEDGHPVYKLCRCAFFAQEPLTISPSQFLIMSSESALAEKIMQQLYCDGSEDFFPAINGQYIMTRNPERSALVKPPTSTPKLSAKEPGLWINYFRDPSAPRLCPPPTSVTKEDAEHFNLLQTIKNYYMSHQVEITDNDTIIHVLHTYSEVLVRSEYRTVDCFRLSNIKNSGFPNAIVALYHVKTPEIGEPYFDRALFVQEPLKKVLKNSPAKEQQLKARFLSIAEDLEEEISRRFYVPSGQNGGPLYGQYVQKEELGSVDIKQVDQGRGRYKSTAVI</sequence>
<gene>
    <name evidence="1" type="ORF">BPOR_0236g00100</name>
</gene>
<dbReference type="AlphaFoldDB" id="A0A4Z1KMG9"/>
<protein>
    <submittedName>
        <fullName evidence="1">Uncharacterized protein</fullName>
    </submittedName>
</protein>
<evidence type="ECO:0000313" key="1">
    <source>
        <dbReference type="EMBL" id="TGO87287.1"/>
    </source>
</evidence>
<dbReference type="Proteomes" id="UP000297280">
    <property type="component" value="Unassembled WGS sequence"/>
</dbReference>
<name>A0A4Z1KMG9_9HELO</name>
<dbReference type="EMBL" id="PQXO01000236">
    <property type="protein sequence ID" value="TGO87287.1"/>
    <property type="molecule type" value="Genomic_DNA"/>
</dbReference>
<comment type="caution">
    <text evidence="1">The sequence shown here is derived from an EMBL/GenBank/DDBJ whole genome shotgun (WGS) entry which is preliminary data.</text>
</comment>
<organism evidence="1 2">
    <name type="scientific">Botrytis porri</name>
    <dbReference type="NCBI Taxonomy" id="87229"/>
    <lineage>
        <taxon>Eukaryota</taxon>
        <taxon>Fungi</taxon>
        <taxon>Dikarya</taxon>
        <taxon>Ascomycota</taxon>
        <taxon>Pezizomycotina</taxon>
        <taxon>Leotiomycetes</taxon>
        <taxon>Helotiales</taxon>
        <taxon>Sclerotiniaceae</taxon>
        <taxon>Botrytis</taxon>
    </lineage>
</organism>
<evidence type="ECO:0000313" key="2">
    <source>
        <dbReference type="Proteomes" id="UP000297280"/>
    </source>
</evidence>